<feature type="binding site" evidence="2">
    <location>
        <position position="173"/>
    </location>
    <ligand>
        <name>Co(2+)</name>
        <dbReference type="ChEBI" id="CHEBI:48828"/>
    </ligand>
</feature>
<keyword evidence="2" id="KW-0170">Cobalt</keyword>
<dbReference type="PIRSF" id="PIRSF033579">
    <property type="entry name" value="Anaer_Co_chel"/>
    <property type="match status" value="1"/>
</dbReference>
<feature type="active site" description="Proton acceptor" evidence="1">
    <location>
        <position position="142"/>
    </location>
</feature>
<reference evidence="3" key="1">
    <citation type="journal article" date="2021" name="PeerJ">
        <title>Extensive microbial diversity within the chicken gut microbiome revealed by metagenomics and culture.</title>
        <authorList>
            <person name="Gilroy R."/>
            <person name="Ravi A."/>
            <person name="Getino M."/>
            <person name="Pursley I."/>
            <person name="Horton D.L."/>
            <person name="Alikhan N.F."/>
            <person name="Baker D."/>
            <person name="Gharbi K."/>
            <person name="Hall N."/>
            <person name="Watson M."/>
            <person name="Adriaenssens E.M."/>
            <person name="Foster-Nyarko E."/>
            <person name="Jarju S."/>
            <person name="Secka A."/>
            <person name="Antonio M."/>
            <person name="Oren A."/>
            <person name="Chaudhuri R.R."/>
            <person name="La Ragione R."/>
            <person name="Hildebrand F."/>
            <person name="Pallen M.J."/>
        </authorList>
    </citation>
    <scope>NUCLEOTIDE SEQUENCE</scope>
    <source>
        <strain evidence="3">ChiBcec8-14828</strain>
    </source>
</reference>
<dbReference type="GO" id="GO:0046872">
    <property type="term" value="F:metal ion binding"/>
    <property type="evidence" value="ECO:0007669"/>
    <property type="project" value="UniProtKB-KW"/>
</dbReference>
<evidence type="ECO:0000313" key="3">
    <source>
        <dbReference type="EMBL" id="HJB39091.1"/>
    </source>
</evidence>
<organism evidence="3 4">
    <name type="scientific">Candidatus Ruthenibacterium avium</name>
    <dbReference type="NCBI Taxonomy" id="2838751"/>
    <lineage>
        <taxon>Bacteria</taxon>
        <taxon>Bacillati</taxon>
        <taxon>Bacillota</taxon>
        <taxon>Clostridia</taxon>
        <taxon>Eubacteriales</taxon>
        <taxon>Oscillospiraceae</taxon>
        <taxon>Ruthenibacterium</taxon>
    </lineage>
</organism>
<proteinExistence type="predicted"/>
<dbReference type="Pfam" id="PF06180">
    <property type="entry name" value="CbiK"/>
    <property type="match status" value="1"/>
</dbReference>
<keyword evidence="2" id="KW-0479">Metal-binding</keyword>
<dbReference type="GO" id="GO:0016852">
    <property type="term" value="F:sirohydrochlorin cobaltochelatase activity"/>
    <property type="evidence" value="ECO:0007669"/>
    <property type="project" value="InterPro"/>
</dbReference>
<evidence type="ECO:0000313" key="4">
    <source>
        <dbReference type="Proteomes" id="UP000824209"/>
    </source>
</evidence>
<feature type="binding site" evidence="2">
    <location>
        <position position="202"/>
    </location>
    <ligand>
        <name>Co(2+)</name>
        <dbReference type="ChEBI" id="CHEBI:48828"/>
    </ligand>
</feature>
<protein>
    <submittedName>
        <fullName evidence="3">Sirohydrochlorin cobaltochelatase</fullName>
    </submittedName>
</protein>
<sequence length="259" mass="29155">MKQGLLVVSFGSSVEKTRKNITWTEQVLCSRMPQATFVRAFTSPRIRAALKKRGEEIFSPAQALENLYQQGVTHVIIQPTHLLPGIDYEALVQELEGYRTRFEAFFIGKPLLSSTHQVQALARILMQRYTKQADTSLVYMGHGTEHFANLVYPALEMMMHAEGRTDCFVTTVEGWPDFETAAARVDTREVCLIPLMLTAGEHVLEDMLGDSSDSLRGVMEQHGKTVHAVREGLGSLEEVREMYGALFDELLHEAKLHMS</sequence>
<gene>
    <name evidence="3" type="ORF">H9943_01690</name>
</gene>
<dbReference type="InterPro" id="IPR010388">
    <property type="entry name" value="Anaerobic_Co-chelatase"/>
</dbReference>
<dbReference type="Proteomes" id="UP000824209">
    <property type="component" value="Unassembled WGS sequence"/>
</dbReference>
<dbReference type="GO" id="GO:0019251">
    <property type="term" value="P:anaerobic cobalamin biosynthetic process"/>
    <property type="evidence" value="ECO:0007669"/>
    <property type="project" value="InterPro"/>
</dbReference>
<dbReference type="AlphaFoldDB" id="A0A9D2M1H7"/>
<dbReference type="SUPFAM" id="SSF53800">
    <property type="entry name" value="Chelatase"/>
    <property type="match status" value="1"/>
</dbReference>
<accession>A0A9D2M1H7</accession>
<dbReference type="Gene3D" id="3.40.50.1400">
    <property type="match status" value="2"/>
</dbReference>
<evidence type="ECO:0000256" key="2">
    <source>
        <dbReference type="PIRSR" id="PIRSR033579-3"/>
    </source>
</evidence>
<reference evidence="3" key="2">
    <citation type="submission" date="2021-04" db="EMBL/GenBank/DDBJ databases">
        <authorList>
            <person name="Gilroy R."/>
        </authorList>
    </citation>
    <scope>NUCLEOTIDE SEQUENCE</scope>
    <source>
        <strain evidence="3">ChiBcec8-14828</strain>
    </source>
</reference>
<name>A0A9D2M1H7_9FIRM</name>
<evidence type="ECO:0000256" key="1">
    <source>
        <dbReference type="PIRSR" id="PIRSR033579-1"/>
    </source>
</evidence>
<dbReference type="EMBL" id="DWYA01000015">
    <property type="protein sequence ID" value="HJB39091.1"/>
    <property type="molecule type" value="Genomic_DNA"/>
</dbReference>
<feature type="binding site" evidence="2">
    <location>
        <position position="142"/>
    </location>
    <ligand>
        <name>Co(2+)</name>
        <dbReference type="ChEBI" id="CHEBI:48828"/>
    </ligand>
</feature>
<comment type="caution">
    <text evidence="3">The sequence shown here is derived from an EMBL/GenBank/DDBJ whole genome shotgun (WGS) entry which is preliminary data.</text>
</comment>